<dbReference type="Pfam" id="PF13487">
    <property type="entry name" value="HD_5"/>
    <property type="match status" value="1"/>
</dbReference>
<dbReference type="PROSITE" id="PS51832">
    <property type="entry name" value="HD_GYP"/>
    <property type="match status" value="1"/>
</dbReference>
<evidence type="ECO:0000259" key="2">
    <source>
        <dbReference type="PROSITE" id="PS51832"/>
    </source>
</evidence>
<evidence type="ECO:0000313" key="3">
    <source>
        <dbReference type="EMBL" id="MEO3989618.1"/>
    </source>
</evidence>
<feature type="domain" description="HD" evidence="1">
    <location>
        <begin position="219"/>
        <end position="341"/>
    </location>
</feature>
<protein>
    <submittedName>
        <fullName evidence="3">HD domain-containing phosphohydrolase</fullName>
    </submittedName>
</protein>
<keyword evidence="4" id="KW-1185">Reference proteome</keyword>
<accession>A0ABV0HGW4</accession>
<dbReference type="PANTHER" id="PTHR43155:SF1">
    <property type="entry name" value="3'3'-CGAMP-SPECIFIC PHOSPHODIESTERASE 1"/>
    <property type="match status" value="1"/>
</dbReference>
<dbReference type="CDD" id="cd00077">
    <property type="entry name" value="HDc"/>
    <property type="match status" value="2"/>
</dbReference>
<reference evidence="3 4" key="1">
    <citation type="submission" date="2024-01" db="EMBL/GenBank/DDBJ databases">
        <title>Pseudocitrobacter sp. Endophytic strain Cyp-38L.</title>
        <authorList>
            <person name="Amer M.A."/>
            <person name="Hamed S.M."/>
        </authorList>
    </citation>
    <scope>NUCLEOTIDE SEQUENCE [LARGE SCALE GENOMIC DNA]</scope>
    <source>
        <strain evidence="3 4">Cyp38S</strain>
    </source>
</reference>
<dbReference type="RefSeq" id="WP_347794374.1">
    <property type="nucleotide sequence ID" value="NZ_JAYMYY010000001.1"/>
</dbReference>
<dbReference type="InterPro" id="IPR037522">
    <property type="entry name" value="HD_GYP_dom"/>
</dbReference>
<dbReference type="Proteomes" id="UP001444146">
    <property type="component" value="Unassembled WGS sequence"/>
</dbReference>
<comment type="caution">
    <text evidence="3">The sequence shown here is derived from an EMBL/GenBank/DDBJ whole genome shotgun (WGS) entry which is preliminary data.</text>
</comment>
<dbReference type="Gene3D" id="1.10.3210.10">
    <property type="entry name" value="Hypothetical protein af1432"/>
    <property type="match status" value="2"/>
</dbReference>
<dbReference type="PANTHER" id="PTHR43155">
    <property type="entry name" value="CYCLIC DI-GMP PHOSPHODIESTERASE PA4108-RELATED"/>
    <property type="match status" value="1"/>
</dbReference>
<dbReference type="SUPFAM" id="SSF109604">
    <property type="entry name" value="HD-domain/PDEase-like"/>
    <property type="match status" value="2"/>
</dbReference>
<evidence type="ECO:0000259" key="1">
    <source>
        <dbReference type="PROSITE" id="PS51831"/>
    </source>
</evidence>
<gene>
    <name evidence="3" type="ORF">VSR74_07300</name>
</gene>
<dbReference type="Pfam" id="PF01966">
    <property type="entry name" value="HD"/>
    <property type="match status" value="1"/>
</dbReference>
<feature type="domain" description="HD-GYP" evidence="2">
    <location>
        <begin position="197"/>
        <end position="393"/>
    </location>
</feature>
<dbReference type="EMBL" id="JAYMYY010000001">
    <property type="protein sequence ID" value="MEO3989618.1"/>
    <property type="molecule type" value="Genomic_DNA"/>
</dbReference>
<evidence type="ECO:0000313" key="4">
    <source>
        <dbReference type="Proteomes" id="UP001444146"/>
    </source>
</evidence>
<dbReference type="SMART" id="SM00471">
    <property type="entry name" value="HDc"/>
    <property type="match status" value="2"/>
</dbReference>
<name>A0ABV0HGW4_9ENTR</name>
<sequence length="406" mass="46572">MDISLQLSIKFINELIKIVSPELVKHMERTAIVAMELCDYLELTKEQKKNVYVAALLHDIGELIDIRSRDGDDFHSNNELHQRYTYNMLDGLDIFEKTKAIAYTRWAGHEAYFAQEKTILAFCDCFEHDLRLYPENLASCSDDICAGFAERYSHFPPEFYAFLRTVSQREYFWFRLQTDNIPRVVNVISPIKVIHLDIDDFLQICTLIARIVDTHSGFTAAHSMTVGLVARELAYYSGMTFHDRQRIEIAGYLHDIGKLYVPINILEKKGALSRTEYSMLKEHSYKTAEILSVVAELGDIAAWAANHHERLDGSGYPYHLNRIYLDIPSRIVAVADFFTALTEVRPYRDPLSIQDALEIMDKAVDDGSIDGEIVALLHQHHEAFYRIVNQAREVGQAVLRDVAFVS</sequence>
<organism evidence="3 4">
    <name type="scientific">Pseudocitrobacter cyperus</name>
    <dbReference type="NCBI Taxonomy" id="3112843"/>
    <lineage>
        <taxon>Bacteria</taxon>
        <taxon>Pseudomonadati</taxon>
        <taxon>Pseudomonadota</taxon>
        <taxon>Gammaproteobacteria</taxon>
        <taxon>Enterobacterales</taxon>
        <taxon>Enterobacteriaceae</taxon>
        <taxon>Pseudocitrobacter</taxon>
    </lineage>
</organism>
<dbReference type="PROSITE" id="PS51831">
    <property type="entry name" value="HD"/>
    <property type="match status" value="1"/>
</dbReference>
<dbReference type="InterPro" id="IPR006674">
    <property type="entry name" value="HD_domain"/>
</dbReference>
<dbReference type="InterPro" id="IPR003607">
    <property type="entry name" value="HD/PDEase_dom"/>
</dbReference>
<proteinExistence type="predicted"/>